<reference evidence="1" key="1">
    <citation type="submission" date="2022-07" db="EMBL/GenBank/DDBJ databases">
        <title>Phylogenomic reconstructions and comparative analyses of Kickxellomycotina fungi.</title>
        <authorList>
            <person name="Reynolds N.K."/>
            <person name="Stajich J.E."/>
            <person name="Barry K."/>
            <person name="Grigoriev I.V."/>
            <person name="Crous P."/>
            <person name="Smith M.E."/>
        </authorList>
    </citation>
    <scope>NUCLEOTIDE SEQUENCE</scope>
    <source>
        <strain evidence="1">NBRC 105414</strain>
    </source>
</reference>
<dbReference type="EMBL" id="JANBUL010000176">
    <property type="protein sequence ID" value="KAJ2779450.1"/>
    <property type="molecule type" value="Genomic_DNA"/>
</dbReference>
<evidence type="ECO:0000313" key="1">
    <source>
        <dbReference type="EMBL" id="KAJ2779450.1"/>
    </source>
</evidence>
<comment type="caution">
    <text evidence="1">The sequence shown here is derived from an EMBL/GenBank/DDBJ whole genome shotgun (WGS) entry which is preliminary data.</text>
</comment>
<name>A0A9W8H8X2_9FUNG</name>
<dbReference type="SUPFAM" id="SSF52047">
    <property type="entry name" value="RNI-like"/>
    <property type="match status" value="1"/>
</dbReference>
<evidence type="ECO:0008006" key="3">
    <source>
        <dbReference type="Google" id="ProtNLM"/>
    </source>
</evidence>
<organism evidence="1 2">
    <name type="scientific">Coemansia javaensis</name>
    <dbReference type="NCBI Taxonomy" id="2761396"/>
    <lineage>
        <taxon>Eukaryota</taxon>
        <taxon>Fungi</taxon>
        <taxon>Fungi incertae sedis</taxon>
        <taxon>Zoopagomycota</taxon>
        <taxon>Kickxellomycotina</taxon>
        <taxon>Kickxellomycetes</taxon>
        <taxon>Kickxellales</taxon>
        <taxon>Kickxellaceae</taxon>
        <taxon>Coemansia</taxon>
    </lineage>
</organism>
<keyword evidence="2" id="KW-1185">Reference proteome</keyword>
<dbReference type="Proteomes" id="UP001140217">
    <property type="component" value="Unassembled WGS sequence"/>
</dbReference>
<dbReference type="AlphaFoldDB" id="A0A9W8H8X2"/>
<protein>
    <recommendedName>
        <fullName evidence="3">F-box domain-containing protein</fullName>
    </recommendedName>
</protein>
<sequence>MDLVNWSTGCSWAPFSTDGNPSEIEFPCLKKLYIANSVPVLPELIMCTSLTYLVVRAPTSLDTMLGLIHRLPRLTSLGLWKLTLDEIQADISVPAPGEGCVVEPLDTQLKVVSINVNQDQPSWEMVVPVTKYLLLRIPTLARLNADHAPEKPIMDFVQQYSEWYPHLTHINFSLNDSDDPFKNRGSGTVAGPWRGPTH</sequence>
<evidence type="ECO:0000313" key="2">
    <source>
        <dbReference type="Proteomes" id="UP001140217"/>
    </source>
</evidence>
<gene>
    <name evidence="1" type="ORF">H4R18_004001</name>
</gene>
<accession>A0A9W8H8X2</accession>
<proteinExistence type="predicted"/>
<dbReference type="OrthoDB" id="5559863at2759"/>